<feature type="binding site" evidence="12">
    <location>
        <position position="236"/>
    </location>
    <ligand>
        <name>substrate</name>
    </ligand>
</feature>
<dbReference type="GO" id="GO:0042132">
    <property type="term" value="F:fructose 1,6-bisphosphate 1-phosphatase activity"/>
    <property type="evidence" value="ECO:0007669"/>
    <property type="project" value="UniProtKB-UniRule"/>
</dbReference>
<comment type="subunit">
    <text evidence="12">Homotetramer.</text>
</comment>
<evidence type="ECO:0000256" key="11">
    <source>
        <dbReference type="ARBA" id="ARBA00081210"/>
    </source>
</evidence>
<comment type="pathway">
    <text evidence="12">Carbohydrate biosynthesis; gluconeogenesis.</text>
</comment>
<dbReference type="GO" id="GO:0000287">
    <property type="term" value="F:magnesium ion binding"/>
    <property type="evidence" value="ECO:0007669"/>
    <property type="project" value="UniProtKB-UniRule"/>
</dbReference>
<comment type="cofactor">
    <cofactor evidence="12">
        <name>Mg(2+)</name>
        <dbReference type="ChEBI" id="CHEBI:18420"/>
    </cofactor>
    <text evidence="12">Binds 2 magnesium ions per subunit.</text>
</comment>
<keyword evidence="7 12" id="KW-0378">Hydrolase</keyword>
<evidence type="ECO:0000256" key="8">
    <source>
        <dbReference type="ARBA" id="ARBA00022842"/>
    </source>
</evidence>
<dbReference type="EMBL" id="CP003345">
    <property type="protein sequence ID" value="AFM05865.1"/>
    <property type="molecule type" value="Genomic_DNA"/>
</dbReference>
<evidence type="ECO:0000256" key="12">
    <source>
        <dbReference type="HAMAP-Rule" id="MF_01855"/>
    </source>
</evidence>
<dbReference type="PANTHER" id="PTHR11556:SF35">
    <property type="entry name" value="SEDOHEPTULOSE-1,7-BISPHOSPHATASE, CHLOROPLASTIC"/>
    <property type="match status" value="1"/>
</dbReference>
<dbReference type="RefSeq" id="WP_014799290.1">
    <property type="nucleotide sequence ID" value="NC_018018.1"/>
</dbReference>
<evidence type="ECO:0000256" key="10">
    <source>
        <dbReference type="ARBA" id="ARBA00072069"/>
    </source>
</evidence>
<dbReference type="AlphaFoldDB" id="I4API0"/>
<keyword evidence="6 12" id="KW-0479">Metal-binding</keyword>
<comment type="catalytic activity">
    <reaction evidence="1 12">
        <text>beta-D-fructose 1,6-bisphosphate + H2O = beta-D-fructose 6-phosphate + phosphate</text>
        <dbReference type="Rhea" id="RHEA:11064"/>
        <dbReference type="ChEBI" id="CHEBI:15377"/>
        <dbReference type="ChEBI" id="CHEBI:32966"/>
        <dbReference type="ChEBI" id="CHEBI:43474"/>
        <dbReference type="ChEBI" id="CHEBI:57634"/>
        <dbReference type="EC" id="3.1.3.11"/>
    </reaction>
</comment>
<dbReference type="Pfam" id="PF18913">
    <property type="entry name" value="FBPase_C"/>
    <property type="match status" value="1"/>
</dbReference>
<dbReference type="Gene3D" id="3.30.540.10">
    <property type="entry name" value="Fructose-1,6-Bisphosphatase, subunit A, domain 1"/>
    <property type="match status" value="1"/>
</dbReference>
<dbReference type="KEGG" id="fli:Fleli_3546"/>
<dbReference type="PROSITE" id="PS00124">
    <property type="entry name" value="FBPASE"/>
    <property type="match status" value="1"/>
</dbReference>
<feature type="binding site" evidence="12">
    <location>
        <position position="272"/>
    </location>
    <ligand>
        <name>Mg(2+)</name>
        <dbReference type="ChEBI" id="CHEBI:18420"/>
        <label>2</label>
    </ligand>
</feature>
<dbReference type="InterPro" id="IPR033391">
    <property type="entry name" value="FBPase_N"/>
</dbReference>
<feature type="binding site" evidence="12">
    <location>
        <position position="112"/>
    </location>
    <ligand>
        <name>Mg(2+)</name>
        <dbReference type="ChEBI" id="CHEBI:18420"/>
        <label>1</label>
    </ligand>
</feature>
<name>I4API0_BERLS</name>
<feature type="domain" description="Fructose-1-6-bisphosphatase class 1 C-terminal" evidence="15">
    <location>
        <begin position="200"/>
        <end position="322"/>
    </location>
</feature>
<evidence type="ECO:0000259" key="15">
    <source>
        <dbReference type="Pfam" id="PF18913"/>
    </source>
</evidence>
<keyword evidence="8 12" id="KW-0460">Magnesium</keyword>
<dbReference type="GO" id="GO:0006094">
    <property type="term" value="P:gluconeogenesis"/>
    <property type="evidence" value="ECO:0007669"/>
    <property type="project" value="UniProtKB-UniRule"/>
</dbReference>
<evidence type="ECO:0000256" key="4">
    <source>
        <dbReference type="ARBA" id="ARBA00013093"/>
    </source>
</evidence>
<keyword evidence="9 12" id="KW-0119">Carbohydrate metabolism</keyword>
<comment type="caution">
    <text evidence="12">Lacks conserved residue(s) required for the propagation of feature annotation.</text>
</comment>
<sequence>MSQKTTLRQFLKANEANLPAPLSELDHLLHSIARTAKTVHAHVTRAAITDLYGTAGSSNIQGEEQQKLDVLANTLFVTTFRESNLVCVVGSEEEEEIILMDNNDAEYVVAMDPLDGSSNIDVNVSIGTIFSVFKRKSEKGTKPKVEDVLQKGTEQLIGGYVLYGTATAFVFTTGNGVHIFTYDPKGGEFLLTHTNLEIVKDSKTYSCNEGGFLGFTEGVKKYIDFCKEEGDYKARYIGSLVADFHRNMLKGGIFIYPSTQKTPKGKLRLLYECNPLAFIAEQAGGKAYDGRVRIMEIEPESLHQRTTYYVGSANMVDKALELIETHE</sequence>
<feature type="binding site" evidence="12">
    <location>
        <position position="92"/>
    </location>
    <ligand>
        <name>Mg(2+)</name>
        <dbReference type="ChEBI" id="CHEBI:18420"/>
        <label>1</label>
    </ligand>
</feature>
<evidence type="ECO:0000256" key="3">
    <source>
        <dbReference type="ARBA" id="ARBA00010941"/>
    </source>
</evidence>
<feature type="binding site" evidence="12">
    <location>
        <position position="266"/>
    </location>
    <ligand>
        <name>substrate</name>
    </ligand>
</feature>
<evidence type="ECO:0000256" key="1">
    <source>
        <dbReference type="ARBA" id="ARBA00001273"/>
    </source>
</evidence>
<accession>I4API0</accession>
<gene>
    <name evidence="12" type="primary">fbp</name>
    <name evidence="16" type="ordered locus">Fleli_3546</name>
</gene>
<feature type="binding site" evidence="12">
    <location>
        <position position="112"/>
    </location>
    <ligand>
        <name>Mg(2+)</name>
        <dbReference type="ChEBI" id="CHEBI:18420"/>
        <label>2</label>
    </ligand>
</feature>
<dbReference type="InterPro" id="IPR020548">
    <property type="entry name" value="Fructose_bisphosphatase_AS"/>
</dbReference>
<dbReference type="PIRSF" id="PIRSF000904">
    <property type="entry name" value="FBPtase_SBPase"/>
    <property type="match status" value="1"/>
</dbReference>
<dbReference type="InterPro" id="IPR000146">
    <property type="entry name" value="FBPase_class-1"/>
</dbReference>
<dbReference type="eggNOG" id="COG0158">
    <property type="taxonomic scope" value="Bacteria"/>
</dbReference>
<reference evidence="17" key="1">
    <citation type="submission" date="2012-06" db="EMBL/GenBank/DDBJ databases">
        <title>The complete genome of Flexibacter litoralis DSM 6794.</title>
        <authorList>
            <person name="Lucas S."/>
            <person name="Copeland A."/>
            <person name="Lapidus A."/>
            <person name="Glavina del Rio T."/>
            <person name="Dalin E."/>
            <person name="Tice H."/>
            <person name="Bruce D."/>
            <person name="Goodwin L."/>
            <person name="Pitluck S."/>
            <person name="Peters L."/>
            <person name="Ovchinnikova G."/>
            <person name="Lu M."/>
            <person name="Kyrpides N."/>
            <person name="Mavromatis K."/>
            <person name="Ivanova N."/>
            <person name="Brettin T."/>
            <person name="Detter J.C."/>
            <person name="Han C."/>
            <person name="Larimer F."/>
            <person name="Land M."/>
            <person name="Hauser L."/>
            <person name="Markowitz V."/>
            <person name="Cheng J.-F."/>
            <person name="Hugenholtz P."/>
            <person name="Woyke T."/>
            <person name="Wu D."/>
            <person name="Spring S."/>
            <person name="Lang E."/>
            <person name="Kopitz M."/>
            <person name="Brambilla E."/>
            <person name="Klenk H.-P."/>
            <person name="Eisen J.A."/>
        </authorList>
    </citation>
    <scope>NUCLEOTIDE SEQUENCE [LARGE SCALE GENOMIC DNA]</scope>
    <source>
        <strain evidence="17">ATCC 23117 / DSM 6794 / NBRC 15988 / NCIMB 1366 / Sio-4</strain>
    </source>
</reference>
<dbReference type="GO" id="GO:0030388">
    <property type="term" value="P:fructose 1,6-bisphosphate metabolic process"/>
    <property type="evidence" value="ECO:0007669"/>
    <property type="project" value="TreeGrafter"/>
</dbReference>
<feature type="binding site" evidence="12">
    <location>
        <begin position="115"/>
        <end position="118"/>
    </location>
    <ligand>
        <name>substrate</name>
    </ligand>
</feature>
<evidence type="ECO:0000256" key="2">
    <source>
        <dbReference type="ARBA" id="ARBA00005215"/>
    </source>
</evidence>
<evidence type="ECO:0000313" key="16">
    <source>
        <dbReference type="EMBL" id="AFM05865.1"/>
    </source>
</evidence>
<dbReference type="GO" id="GO:0005829">
    <property type="term" value="C:cytosol"/>
    <property type="evidence" value="ECO:0007669"/>
    <property type="project" value="TreeGrafter"/>
</dbReference>
<dbReference type="GO" id="GO:0005986">
    <property type="term" value="P:sucrose biosynthetic process"/>
    <property type="evidence" value="ECO:0007669"/>
    <property type="project" value="TreeGrafter"/>
</dbReference>
<keyword evidence="17" id="KW-1185">Reference proteome</keyword>
<dbReference type="PIRSF" id="PIRSF500210">
    <property type="entry name" value="FBPtase"/>
    <property type="match status" value="1"/>
</dbReference>
<dbReference type="HOGENOM" id="CLU_039977_2_2_10"/>
<dbReference type="Gene3D" id="3.40.190.80">
    <property type="match status" value="1"/>
</dbReference>
<evidence type="ECO:0000256" key="9">
    <source>
        <dbReference type="ARBA" id="ARBA00023277"/>
    </source>
</evidence>
<dbReference type="GO" id="GO:0006002">
    <property type="term" value="P:fructose 6-phosphate metabolic process"/>
    <property type="evidence" value="ECO:0007669"/>
    <property type="project" value="TreeGrafter"/>
</dbReference>
<feature type="binding site" evidence="12">
    <location>
        <position position="115"/>
    </location>
    <ligand>
        <name>Mg(2+)</name>
        <dbReference type="ChEBI" id="CHEBI:18420"/>
        <label>2</label>
    </ligand>
</feature>
<dbReference type="EC" id="3.1.3.11" evidence="4 12"/>
<feature type="domain" description="Fructose-1-6-bisphosphatase class I N-terminal" evidence="14">
    <location>
        <begin position="6"/>
        <end position="193"/>
    </location>
</feature>
<dbReference type="InterPro" id="IPR028343">
    <property type="entry name" value="FBPtase"/>
</dbReference>
<feature type="binding site" evidence="12">
    <location>
        <position position="208"/>
    </location>
    <ligand>
        <name>substrate</name>
    </ligand>
</feature>
<comment type="subcellular location">
    <subcellularLocation>
        <location evidence="12">Cytoplasm</location>
    </subcellularLocation>
</comment>
<dbReference type="STRING" id="880071.Fleli_3546"/>
<dbReference type="GO" id="GO:0006000">
    <property type="term" value="P:fructose metabolic process"/>
    <property type="evidence" value="ECO:0007669"/>
    <property type="project" value="TreeGrafter"/>
</dbReference>
<dbReference type="Pfam" id="PF00316">
    <property type="entry name" value="FBPase"/>
    <property type="match status" value="1"/>
</dbReference>
<comment type="similarity">
    <text evidence="3 12 13">Belongs to the FBPase class 1 family.</text>
</comment>
<feature type="binding site" evidence="12">
    <location>
        <position position="114"/>
    </location>
    <ligand>
        <name>Mg(2+)</name>
        <dbReference type="ChEBI" id="CHEBI:18420"/>
        <label>1</label>
    </ligand>
</feature>
<evidence type="ECO:0000313" key="17">
    <source>
        <dbReference type="Proteomes" id="UP000006054"/>
    </source>
</evidence>
<dbReference type="NCBIfam" id="NF006778">
    <property type="entry name" value="PRK09293.1-1"/>
    <property type="match status" value="1"/>
</dbReference>
<proteinExistence type="inferred from homology"/>
<protein>
    <recommendedName>
        <fullName evidence="10 12">Fructose-1,6-bisphosphatase class 1</fullName>
        <shortName evidence="12">FBPase class 1</shortName>
        <ecNumber evidence="4 12">3.1.3.11</ecNumber>
    </recommendedName>
    <alternativeName>
        <fullName evidence="11 12">D-fructose-1,6-bisphosphate 1-phosphohydrolase class 1</fullName>
    </alternativeName>
</protein>
<dbReference type="Proteomes" id="UP000006054">
    <property type="component" value="Chromosome"/>
</dbReference>
<dbReference type="HAMAP" id="MF_01855">
    <property type="entry name" value="FBPase_class1"/>
    <property type="match status" value="1"/>
</dbReference>
<dbReference type="OrthoDB" id="9806756at2"/>
<dbReference type="PATRIC" id="fig|880071.3.peg.3553"/>
<keyword evidence="5 12" id="KW-0963">Cytoplasm</keyword>
<evidence type="ECO:0000259" key="14">
    <source>
        <dbReference type="Pfam" id="PF00316"/>
    </source>
</evidence>
<dbReference type="FunFam" id="3.30.540.10:FF:000002">
    <property type="entry name" value="Fructose-1,6-bisphosphatase class 1"/>
    <property type="match status" value="1"/>
</dbReference>
<dbReference type="InterPro" id="IPR044015">
    <property type="entry name" value="FBPase_C_dom"/>
</dbReference>
<dbReference type="PRINTS" id="PR00115">
    <property type="entry name" value="F16BPHPHTASE"/>
</dbReference>
<dbReference type="CDD" id="cd00354">
    <property type="entry name" value="FBPase"/>
    <property type="match status" value="1"/>
</dbReference>
<evidence type="ECO:0000256" key="7">
    <source>
        <dbReference type="ARBA" id="ARBA00022801"/>
    </source>
</evidence>
<dbReference type="PANTHER" id="PTHR11556">
    <property type="entry name" value="FRUCTOSE-1,6-BISPHOSPHATASE-RELATED"/>
    <property type="match status" value="1"/>
</dbReference>
<dbReference type="UniPathway" id="UPA00138"/>
<evidence type="ECO:0000256" key="6">
    <source>
        <dbReference type="ARBA" id="ARBA00022723"/>
    </source>
</evidence>
<evidence type="ECO:0000256" key="13">
    <source>
        <dbReference type="RuleBase" id="RU000508"/>
    </source>
</evidence>
<organism evidence="16 17">
    <name type="scientific">Bernardetia litoralis (strain ATCC 23117 / DSM 6794 / NBRC 15988 / NCIMB 1366 / Fx l1 / Sio-4)</name>
    <name type="common">Flexibacter litoralis</name>
    <dbReference type="NCBI Taxonomy" id="880071"/>
    <lineage>
        <taxon>Bacteria</taxon>
        <taxon>Pseudomonadati</taxon>
        <taxon>Bacteroidota</taxon>
        <taxon>Cytophagia</taxon>
        <taxon>Cytophagales</taxon>
        <taxon>Bernardetiaceae</taxon>
        <taxon>Bernardetia</taxon>
    </lineage>
</organism>
<dbReference type="FunFam" id="3.40.190.80:FF:000001">
    <property type="entry name" value="Fructose-1,6-bisphosphatase class 1"/>
    <property type="match status" value="1"/>
</dbReference>
<evidence type="ECO:0000256" key="5">
    <source>
        <dbReference type="ARBA" id="ARBA00022490"/>
    </source>
</evidence>
<dbReference type="SUPFAM" id="SSF56655">
    <property type="entry name" value="Carbohydrate phosphatase"/>
    <property type="match status" value="1"/>
</dbReference>
<comment type="pathway">
    <text evidence="2">Carbohydrate biosynthesis; Calvin cycle.</text>
</comment>